<gene>
    <name evidence="3" type="ORF">M595_2702</name>
</gene>
<feature type="region of interest" description="Disordered" evidence="1">
    <location>
        <begin position="199"/>
        <end position="225"/>
    </location>
</feature>
<organism evidence="3 4">
    <name type="scientific">Lyngbya aestuarii BL J</name>
    <dbReference type="NCBI Taxonomy" id="1348334"/>
    <lineage>
        <taxon>Bacteria</taxon>
        <taxon>Bacillati</taxon>
        <taxon>Cyanobacteriota</taxon>
        <taxon>Cyanophyceae</taxon>
        <taxon>Oscillatoriophycideae</taxon>
        <taxon>Oscillatoriales</taxon>
        <taxon>Microcoleaceae</taxon>
        <taxon>Lyngbya</taxon>
    </lineage>
</organism>
<protein>
    <submittedName>
        <fullName evidence="3">Uncharacterized protein</fullName>
    </submittedName>
</protein>
<evidence type="ECO:0000313" key="3">
    <source>
        <dbReference type="EMBL" id="ERT07286.1"/>
    </source>
</evidence>
<name>U7QLI8_9CYAN</name>
<feature type="transmembrane region" description="Helical" evidence="2">
    <location>
        <begin position="12"/>
        <end position="45"/>
    </location>
</feature>
<evidence type="ECO:0000256" key="2">
    <source>
        <dbReference type="SAM" id="Phobius"/>
    </source>
</evidence>
<dbReference type="AlphaFoldDB" id="U7QLI8"/>
<proteinExistence type="predicted"/>
<keyword evidence="4" id="KW-1185">Reference proteome</keyword>
<accession>U7QLI8</accession>
<evidence type="ECO:0000313" key="4">
    <source>
        <dbReference type="Proteomes" id="UP000017127"/>
    </source>
</evidence>
<reference evidence="3 4" key="1">
    <citation type="journal article" date="2013" name="Front. Microbiol.">
        <title>Comparative genomic analyses of the cyanobacterium, Lyngbya aestuarii BL J, a powerful hydrogen producer.</title>
        <authorList>
            <person name="Kothari A."/>
            <person name="Vaughn M."/>
            <person name="Garcia-Pichel F."/>
        </authorList>
    </citation>
    <scope>NUCLEOTIDE SEQUENCE [LARGE SCALE GENOMIC DNA]</scope>
    <source>
        <strain evidence="3 4">BL J</strain>
    </source>
</reference>
<keyword evidence="2" id="KW-0472">Membrane</keyword>
<dbReference type="Proteomes" id="UP000017127">
    <property type="component" value="Unassembled WGS sequence"/>
</dbReference>
<evidence type="ECO:0000256" key="1">
    <source>
        <dbReference type="SAM" id="MobiDB-lite"/>
    </source>
</evidence>
<dbReference type="RefSeq" id="WP_023066459.1">
    <property type="nucleotide sequence ID" value="NZ_AUZM01000023.1"/>
</dbReference>
<dbReference type="PATRIC" id="fig|1348334.3.peg.2615"/>
<keyword evidence="2" id="KW-1133">Transmembrane helix</keyword>
<sequence>MKIYNGLEIVESAFLALAMIAIVAAMMGGVSLLAAIIPLTFSLIFNQINRYHFAQQQHKSTAHLKKLFDHDRVILTELIEQLKTLQSSSPSWVLEQWHPNHSPEMTQPGVETETNHSLFPSLLERQVLLEQTVQKVQQEIEMVVVNFQRRPELEQIEHLTSVIVDLQQFINQLPQWGRLQQQQLTELRDRVESALNELSQEKAEIPQQVERVRPHPEPNLRDRDS</sequence>
<comment type="caution">
    <text evidence="3">The sequence shown here is derived from an EMBL/GenBank/DDBJ whole genome shotgun (WGS) entry which is preliminary data.</text>
</comment>
<keyword evidence="2" id="KW-0812">Transmembrane</keyword>
<dbReference type="EMBL" id="AUZM01000023">
    <property type="protein sequence ID" value="ERT07286.1"/>
    <property type="molecule type" value="Genomic_DNA"/>
</dbReference>
<dbReference type="OrthoDB" id="468472at2"/>